<dbReference type="InterPro" id="IPR009078">
    <property type="entry name" value="Ferritin-like_SF"/>
</dbReference>
<dbReference type="GO" id="GO:0005384">
    <property type="term" value="F:manganese ion transmembrane transporter activity"/>
    <property type="evidence" value="ECO:0007669"/>
    <property type="project" value="InterPro"/>
</dbReference>
<feature type="transmembrane region" description="Helical" evidence="5">
    <location>
        <begin position="198"/>
        <end position="219"/>
    </location>
</feature>
<feature type="transmembrane region" description="Helical" evidence="5">
    <location>
        <begin position="257"/>
        <end position="278"/>
    </location>
</feature>
<evidence type="ECO:0000256" key="4">
    <source>
        <dbReference type="ARBA" id="ARBA00023136"/>
    </source>
</evidence>
<dbReference type="Proteomes" id="UP000178925">
    <property type="component" value="Unassembled WGS sequence"/>
</dbReference>
<proteinExistence type="predicted"/>
<dbReference type="GO" id="GO:0030026">
    <property type="term" value="P:intracellular manganese ion homeostasis"/>
    <property type="evidence" value="ECO:0007669"/>
    <property type="project" value="InterPro"/>
</dbReference>
<keyword evidence="4 5" id="KW-0472">Membrane</keyword>
<evidence type="ECO:0000256" key="2">
    <source>
        <dbReference type="ARBA" id="ARBA00022692"/>
    </source>
</evidence>
<dbReference type="GO" id="GO:0012505">
    <property type="term" value="C:endomembrane system"/>
    <property type="evidence" value="ECO:0007669"/>
    <property type="project" value="UniProtKB-SubCell"/>
</dbReference>
<dbReference type="EMBL" id="MFGC01000006">
    <property type="protein sequence ID" value="OGF28824.1"/>
    <property type="molecule type" value="Genomic_DNA"/>
</dbReference>
<comment type="caution">
    <text evidence="6">The sequence shown here is derived from an EMBL/GenBank/DDBJ whole genome shotgun (WGS) entry which is preliminary data.</text>
</comment>
<keyword evidence="3 5" id="KW-1133">Transmembrane helix</keyword>
<name>A0A1F5SQ34_9BACT</name>
<gene>
    <name evidence="6" type="ORF">A2242_02135</name>
</gene>
<dbReference type="AlphaFoldDB" id="A0A1F5SQ34"/>
<feature type="transmembrane region" description="Helical" evidence="5">
    <location>
        <begin position="225"/>
        <end position="245"/>
    </location>
</feature>
<evidence type="ECO:0000313" key="6">
    <source>
        <dbReference type="EMBL" id="OGF28824.1"/>
    </source>
</evidence>
<dbReference type="CDD" id="cd01044">
    <property type="entry name" value="Ferritin_CCC1_N"/>
    <property type="match status" value="1"/>
</dbReference>
<evidence type="ECO:0000313" key="7">
    <source>
        <dbReference type="Proteomes" id="UP000178925"/>
    </source>
</evidence>
<dbReference type="InterPro" id="IPR008217">
    <property type="entry name" value="Ccc1_fam"/>
</dbReference>
<accession>A0A1F5SQ34</accession>
<keyword evidence="2 5" id="KW-0812">Transmembrane</keyword>
<dbReference type="InterPro" id="IPR039376">
    <property type="entry name" value="Ferritin_CCC1_N"/>
</dbReference>
<reference evidence="6 7" key="1">
    <citation type="journal article" date="2016" name="Nat. Commun.">
        <title>Thousands of microbial genomes shed light on interconnected biogeochemical processes in an aquifer system.</title>
        <authorList>
            <person name="Anantharaman K."/>
            <person name="Brown C.T."/>
            <person name="Hug L.A."/>
            <person name="Sharon I."/>
            <person name="Castelle C.J."/>
            <person name="Probst A.J."/>
            <person name="Thomas B.C."/>
            <person name="Singh A."/>
            <person name="Wilkins M.J."/>
            <person name="Karaoz U."/>
            <person name="Brodie E.L."/>
            <person name="Williams K.H."/>
            <person name="Hubbard S.S."/>
            <person name="Banfield J.F."/>
        </authorList>
    </citation>
    <scope>NUCLEOTIDE SEQUENCE [LARGE SCALE GENOMIC DNA]</scope>
</reference>
<feature type="transmembrane region" description="Helical" evidence="5">
    <location>
        <begin position="163"/>
        <end position="186"/>
    </location>
</feature>
<dbReference type="STRING" id="1797995.A2242_02135"/>
<dbReference type="SUPFAM" id="SSF47240">
    <property type="entry name" value="Ferritin-like"/>
    <property type="match status" value="1"/>
</dbReference>
<dbReference type="Pfam" id="PF01988">
    <property type="entry name" value="VIT1"/>
    <property type="match status" value="1"/>
</dbReference>
<sequence length="286" mass="31644">MDNDTTKLLLAFQRNEITEFYVYQRLAALVHGKNRETIERIAAEEQKHYNTLKNYTNTAVAPSRWRIFKYILLSKILGITFAIKSMERGEQMAQAAYAQAGENFTVLEPLLADEQRHEKELIEIIHEERLDYIGAIVLGLNDALVELTGALAGLSFALRETTLVALAGLVTGIAASLSMAASAYLSKKSEGDANAVRSAIYTGITYIVTVVLLVLPFLILPDYHIALVATLVIGICIIAFFTYFNTVTRGTPFRRNFLEMAALSFGVALISFLVGIVLRQVFGIEA</sequence>
<organism evidence="6 7">
    <name type="scientific">Candidatus Falkowbacteria bacterium RIFOXYA2_FULL_47_9</name>
    <dbReference type="NCBI Taxonomy" id="1797995"/>
    <lineage>
        <taxon>Bacteria</taxon>
        <taxon>Candidatus Falkowiibacteriota</taxon>
    </lineage>
</organism>
<evidence type="ECO:0000256" key="5">
    <source>
        <dbReference type="SAM" id="Phobius"/>
    </source>
</evidence>
<evidence type="ECO:0000256" key="1">
    <source>
        <dbReference type="ARBA" id="ARBA00004127"/>
    </source>
</evidence>
<comment type="subcellular location">
    <subcellularLocation>
        <location evidence="1">Endomembrane system</location>
        <topology evidence="1">Multi-pass membrane protein</topology>
    </subcellularLocation>
</comment>
<evidence type="ECO:0000256" key="3">
    <source>
        <dbReference type="ARBA" id="ARBA00022989"/>
    </source>
</evidence>
<protein>
    <submittedName>
        <fullName evidence="6">Rubrerythrin family protein</fullName>
    </submittedName>
</protein>